<dbReference type="Proteomes" id="UP000533207">
    <property type="component" value="Unassembled WGS sequence"/>
</dbReference>
<evidence type="ECO:0000256" key="2">
    <source>
        <dbReference type="ARBA" id="ARBA00033753"/>
    </source>
</evidence>
<reference evidence="4 5" key="1">
    <citation type="submission" date="2020-07" db="EMBL/GenBank/DDBJ databases">
        <title>Genomic Encyclopedia of Type Strains, Phase IV (KMG-V): Genome sequencing to study the core and pangenomes of soil and plant-associated prokaryotes.</title>
        <authorList>
            <person name="Whitman W."/>
        </authorList>
    </citation>
    <scope>NUCLEOTIDE SEQUENCE [LARGE SCALE GENOMIC DNA]</scope>
    <source>
        <strain evidence="4 5">C8</strain>
    </source>
</reference>
<dbReference type="GO" id="GO:0032259">
    <property type="term" value="P:methylation"/>
    <property type="evidence" value="ECO:0007669"/>
    <property type="project" value="UniProtKB-KW"/>
</dbReference>
<dbReference type="EMBL" id="JACDUL010000004">
    <property type="protein sequence ID" value="MBA2862890.1"/>
    <property type="molecule type" value="Genomic_DNA"/>
</dbReference>
<name>A0A7J9PJN2_METMI</name>
<accession>A0A7J9PJN2</accession>
<dbReference type="InterPro" id="IPR023370">
    <property type="entry name" value="TrmO-like_N"/>
</dbReference>
<evidence type="ECO:0000313" key="5">
    <source>
        <dbReference type="Proteomes" id="UP000533207"/>
    </source>
</evidence>
<dbReference type="InterPro" id="IPR036413">
    <property type="entry name" value="YaeB-like_sf"/>
</dbReference>
<dbReference type="RefSeq" id="WP_012068042.1">
    <property type="nucleotide sequence ID" value="NZ_JACDUL010000004.1"/>
</dbReference>
<dbReference type="InterPro" id="IPR036414">
    <property type="entry name" value="YaeB_N_sf"/>
</dbReference>
<dbReference type="Pfam" id="PF01980">
    <property type="entry name" value="TrmO_N"/>
    <property type="match status" value="1"/>
</dbReference>
<dbReference type="GO" id="GO:0008168">
    <property type="term" value="F:methyltransferase activity"/>
    <property type="evidence" value="ECO:0007669"/>
    <property type="project" value="UniProtKB-KW"/>
</dbReference>
<protein>
    <submittedName>
        <fullName evidence="4">tRNA-Thr(GGU) m(6)t(6)A37 methyltransferase TsaA</fullName>
    </submittedName>
</protein>
<dbReference type="CDD" id="cd09281">
    <property type="entry name" value="UPF0066"/>
    <property type="match status" value="1"/>
</dbReference>
<dbReference type="Gene3D" id="2.40.30.70">
    <property type="entry name" value="YaeB-like"/>
    <property type="match status" value="1"/>
</dbReference>
<keyword evidence="4" id="KW-0808">Transferase</keyword>
<dbReference type="PROSITE" id="PS51668">
    <property type="entry name" value="TSAA_2"/>
    <property type="match status" value="1"/>
</dbReference>
<dbReference type="PANTHER" id="PTHR12818:SF0">
    <property type="entry name" value="TRNA (ADENINE(37)-N6)-METHYLTRANSFERASE"/>
    <property type="match status" value="1"/>
</dbReference>
<keyword evidence="1" id="KW-0949">S-adenosyl-L-methionine</keyword>
<comment type="similarity">
    <text evidence="2">Belongs to the tRNA methyltransferase O family.</text>
</comment>
<comment type="caution">
    <text evidence="4">The sequence shown here is derived from an EMBL/GenBank/DDBJ whole genome shotgun (WGS) entry which is preliminary data.</text>
</comment>
<evidence type="ECO:0000313" key="4">
    <source>
        <dbReference type="EMBL" id="MBA2862890.1"/>
    </source>
</evidence>
<organism evidence="4 5">
    <name type="scientific">Methanococcus maripaludis</name>
    <name type="common">Methanococcus deltae</name>
    <dbReference type="NCBI Taxonomy" id="39152"/>
    <lineage>
        <taxon>Archaea</taxon>
        <taxon>Methanobacteriati</taxon>
        <taxon>Methanobacteriota</taxon>
        <taxon>Methanomada group</taxon>
        <taxon>Methanococci</taxon>
        <taxon>Methanococcales</taxon>
        <taxon>Methanococcaceae</taxon>
        <taxon>Methanococcus</taxon>
    </lineage>
</organism>
<keyword evidence="4" id="KW-0489">Methyltransferase</keyword>
<feature type="domain" description="TsaA-like" evidence="3">
    <location>
        <begin position="10"/>
        <end position="161"/>
    </location>
</feature>
<dbReference type="SUPFAM" id="SSF118196">
    <property type="entry name" value="YaeB-like"/>
    <property type="match status" value="1"/>
</dbReference>
<dbReference type="AlphaFoldDB" id="A0A7J9PJN2"/>
<dbReference type="InterPro" id="IPR040372">
    <property type="entry name" value="YaeB-like"/>
</dbReference>
<proteinExistence type="inferred from homology"/>
<sequence>MDTQFEDIILHPIGVVRNTTKQPFLIANETGLRMREDIAPTLEKVRKNDETVSEVVLNEDLADHLEGIDEYSHITIIYWAHNVPREARALKMVHPMGNPENPLVGLFSTCSPARPNPILTTTVRLIGVEGTTLQVTGLDAIDGSPVLDIKPHFKEHPLAADVRIPEWMEKIQSTIRQRKTKD</sequence>
<dbReference type="PANTHER" id="PTHR12818">
    <property type="entry name" value="TRNA (ADENINE(37)-N6)-METHYLTRANSFERASE"/>
    <property type="match status" value="1"/>
</dbReference>
<evidence type="ECO:0000259" key="3">
    <source>
        <dbReference type="PROSITE" id="PS51668"/>
    </source>
</evidence>
<gene>
    <name evidence="4" type="ORF">HNP90_001787</name>
</gene>
<evidence type="ECO:0000256" key="1">
    <source>
        <dbReference type="ARBA" id="ARBA00022691"/>
    </source>
</evidence>